<keyword evidence="1" id="KW-0472">Membrane</keyword>
<organism evidence="2 3">
    <name type="scientific">Dentipellis fragilis</name>
    <dbReference type="NCBI Taxonomy" id="205917"/>
    <lineage>
        <taxon>Eukaryota</taxon>
        <taxon>Fungi</taxon>
        <taxon>Dikarya</taxon>
        <taxon>Basidiomycota</taxon>
        <taxon>Agaricomycotina</taxon>
        <taxon>Agaricomycetes</taxon>
        <taxon>Russulales</taxon>
        <taxon>Hericiaceae</taxon>
        <taxon>Dentipellis</taxon>
    </lineage>
</organism>
<dbReference type="InterPro" id="IPR036020">
    <property type="entry name" value="WW_dom_sf"/>
</dbReference>
<feature type="transmembrane region" description="Helical" evidence="1">
    <location>
        <begin position="308"/>
        <end position="328"/>
    </location>
</feature>
<dbReference type="EMBL" id="SEOQ01000518">
    <property type="protein sequence ID" value="TFY61271.1"/>
    <property type="molecule type" value="Genomic_DNA"/>
</dbReference>
<evidence type="ECO:0008006" key="4">
    <source>
        <dbReference type="Google" id="ProtNLM"/>
    </source>
</evidence>
<comment type="caution">
    <text evidence="2">The sequence shown here is derived from an EMBL/GenBank/DDBJ whole genome shotgun (WGS) entry which is preliminary data.</text>
</comment>
<reference evidence="2 3" key="1">
    <citation type="submission" date="2019-02" db="EMBL/GenBank/DDBJ databases">
        <title>Genome sequencing of the rare red list fungi Dentipellis fragilis.</title>
        <authorList>
            <person name="Buettner E."/>
            <person name="Kellner H."/>
        </authorList>
    </citation>
    <scope>NUCLEOTIDE SEQUENCE [LARGE SCALE GENOMIC DNA]</scope>
    <source>
        <strain evidence="2 3">DSM 105465</strain>
    </source>
</reference>
<sequence length="482" mass="54827">MPPGVSMFNGNLNIRPTNCQVPDTGFSLPAGWDLQIHPQGWVYFYNASKRIVADDNIRDPDVLHALDTYIVTYPLSEIGHDMEICIPGSPSPGDYFRTLVVNHTHCVASYLIEEARSETIRIVEPYLLNRRRRLYWNYIQWHPCHVPLLPTAELEVREALTWYHVDNVVSGHRSIVPFSKAECEDLSRALKRLKGDINERSVARTVFLSWILREIWSFRDAEDYGRRTLRDSSKYRAVRSMQRPVNDVTTPLYISLPLEYIVDIMFFAIPRTYVAHVKAATEYQGRLSNMQERWEVYIRRLVQQYQDFLLIATVLLSATIGFLDIDGIGAVAKAAGIVSTFASLGSITVGVFFVWIHQSNSHRSTFAYVHNAHHGALGLLGHAMFLSLPAVFLVWGVIAFTVGFIAYTVQDTHDSDNNEAKAAWASLGVSILVLVLVSAGLYTFSLIWQLQSRSSMFEGWNRRRRTEDILDICCISPNIPAW</sequence>
<dbReference type="OrthoDB" id="3208379at2759"/>
<keyword evidence="3" id="KW-1185">Reference proteome</keyword>
<evidence type="ECO:0000313" key="2">
    <source>
        <dbReference type="EMBL" id="TFY61271.1"/>
    </source>
</evidence>
<keyword evidence="1" id="KW-0812">Transmembrane</keyword>
<proteinExistence type="predicted"/>
<protein>
    <recommendedName>
        <fullName evidence="4">WW domain-containing protein</fullName>
    </recommendedName>
</protein>
<feature type="transmembrane region" description="Helical" evidence="1">
    <location>
        <begin position="427"/>
        <end position="448"/>
    </location>
</feature>
<evidence type="ECO:0000256" key="1">
    <source>
        <dbReference type="SAM" id="Phobius"/>
    </source>
</evidence>
<name>A0A4Y9YII4_9AGAM</name>
<dbReference type="AlphaFoldDB" id="A0A4Y9YII4"/>
<feature type="transmembrane region" description="Helical" evidence="1">
    <location>
        <begin position="377"/>
        <end position="407"/>
    </location>
</feature>
<dbReference type="SUPFAM" id="SSF51045">
    <property type="entry name" value="WW domain"/>
    <property type="match status" value="1"/>
</dbReference>
<dbReference type="Proteomes" id="UP000298327">
    <property type="component" value="Unassembled WGS sequence"/>
</dbReference>
<feature type="transmembrane region" description="Helical" evidence="1">
    <location>
        <begin position="334"/>
        <end position="356"/>
    </location>
</feature>
<gene>
    <name evidence="2" type="ORF">EVG20_g7122</name>
</gene>
<accession>A0A4Y9YII4</accession>
<evidence type="ECO:0000313" key="3">
    <source>
        <dbReference type="Proteomes" id="UP000298327"/>
    </source>
</evidence>
<keyword evidence="1" id="KW-1133">Transmembrane helix</keyword>